<accession>Q8V3H5</accession>
<dbReference type="EMBL" id="AF410153">
    <property type="protein sequence ID" value="AAL69860.1"/>
    <property type="molecule type" value="Genomic_DNA"/>
</dbReference>
<dbReference type="InterPro" id="IPR009247">
    <property type="entry name" value="Chordopox_A35R"/>
</dbReference>
<organism evidence="1 2">
    <name type="scientific">Swinepox virus (strain Swine/Nebraska/17077-99/1999)</name>
    <name type="common">SWPV</name>
    <dbReference type="NCBI Taxonomy" id="300880"/>
    <lineage>
        <taxon>Viruses</taxon>
        <taxon>Varidnaviria</taxon>
        <taxon>Bamfordvirae</taxon>
        <taxon>Nucleocytoviricota</taxon>
        <taxon>Pokkesviricetes</taxon>
        <taxon>Chitovirales</taxon>
        <taxon>Poxviridae</taxon>
        <taxon>Chordopoxvirinae</taxon>
        <taxon>Suipoxvirus</taxon>
        <taxon>Suipoxvirus swinepox</taxon>
        <taxon>Swinepox virus</taxon>
    </lineage>
</organism>
<organismHost>
    <name type="scientific">Sus scrofa</name>
    <name type="common">Pig</name>
    <dbReference type="NCBI Taxonomy" id="9823"/>
</organismHost>
<dbReference type="Proteomes" id="UP000000871">
    <property type="component" value="Segment"/>
</dbReference>
<sequence length="185" mass="21507">MYQWIVDMATYTFVTSLGVLKLSEDNVSRSFSDLGITIIDRIGPYHIASIELHSIPMEYITQKDLEKCYIVHNGLILQCSKDNNLNMHVHNVHRAYHSVNSCILCFDRYPRLSLEGKYQPFYISTSTCITANSIMEVYNLNKKDDYEFIINPSETFIKHIKEKSNICLTDKHGWIIIDGKNEIKY</sequence>
<proteinExistence type="predicted"/>
<name>Q8V3H5_SWPV1</name>
<evidence type="ECO:0000313" key="2">
    <source>
        <dbReference type="Proteomes" id="UP000000871"/>
    </source>
</evidence>
<evidence type="ECO:0000313" key="1">
    <source>
        <dbReference type="EMBL" id="AAL69860.1"/>
    </source>
</evidence>
<gene>
    <name evidence="1" type="primary">SPV121</name>
</gene>
<dbReference type="Pfam" id="PF05989">
    <property type="entry name" value="Chordopox_A35R"/>
    <property type="match status" value="1"/>
</dbReference>
<reference evidence="1 2" key="1">
    <citation type="journal article" date="2002" name="J. Virol.">
        <title>The genome of swinepox virus.</title>
        <authorList>
            <person name="Afonso C.L."/>
            <person name="Tulman E.R."/>
            <person name="Lu Z."/>
            <person name="Zsak L."/>
            <person name="Osorio F.A."/>
            <person name="Balinsky C."/>
            <person name="Kutish G.F."/>
            <person name="Rock D.L."/>
        </authorList>
    </citation>
    <scope>NUCLEOTIDE SEQUENCE [LARGE SCALE GENOMIC DNA]</scope>
    <source>
        <strain evidence="2">Swine/Nebraska/17077-99/1999</strain>
    </source>
</reference>
<dbReference type="KEGG" id="vg:932465"/>
<keyword evidence="2" id="KW-1185">Reference proteome</keyword>
<protein>
    <submittedName>
        <fullName evidence="1">Uncharacterized protein</fullName>
    </submittedName>
</protein>
<dbReference type="GeneID" id="932465"/>
<dbReference type="RefSeq" id="NP_570281.1">
    <property type="nucleotide sequence ID" value="NC_003389.1"/>
</dbReference>